<dbReference type="GO" id="GO:0005737">
    <property type="term" value="C:cytoplasm"/>
    <property type="evidence" value="ECO:0007669"/>
    <property type="project" value="TreeGrafter"/>
</dbReference>
<evidence type="ECO:0000256" key="4">
    <source>
        <dbReference type="ARBA" id="ARBA00022898"/>
    </source>
</evidence>
<keyword evidence="3" id="KW-0210">Decarboxylase</keyword>
<keyword evidence="4 6" id="KW-0663">Pyridoxal phosphate</keyword>
<keyword evidence="5 7" id="KW-0456">Lyase</keyword>
<evidence type="ECO:0000256" key="7">
    <source>
        <dbReference type="RuleBase" id="RU000382"/>
    </source>
</evidence>
<proteinExistence type="inferred from homology"/>
<evidence type="ECO:0000256" key="3">
    <source>
        <dbReference type="ARBA" id="ARBA00022793"/>
    </source>
</evidence>
<dbReference type="SUPFAM" id="SSF53383">
    <property type="entry name" value="PLP-dependent transferases"/>
    <property type="match status" value="1"/>
</dbReference>
<reference evidence="8 9" key="1">
    <citation type="submission" date="2022-01" db="EMBL/GenBank/DDBJ databases">
        <authorList>
            <person name="Xiong W."/>
            <person name="Schranz E."/>
        </authorList>
    </citation>
    <scope>NUCLEOTIDE SEQUENCE [LARGE SCALE GENOMIC DNA]</scope>
</reference>
<evidence type="ECO:0000256" key="2">
    <source>
        <dbReference type="ARBA" id="ARBA00009533"/>
    </source>
</evidence>
<dbReference type="InterPro" id="IPR015424">
    <property type="entry name" value="PyrdxlP-dep_Trfase"/>
</dbReference>
<dbReference type="PANTHER" id="PTHR11999:SF96">
    <property type="entry name" value="TYROSINE DECARBOXYLASE"/>
    <property type="match status" value="1"/>
</dbReference>
<evidence type="ECO:0000256" key="5">
    <source>
        <dbReference type="ARBA" id="ARBA00023239"/>
    </source>
</evidence>
<dbReference type="InterPro" id="IPR015422">
    <property type="entry name" value="PyrdxlP-dep_Trfase_small"/>
</dbReference>
<accession>A0AAU9M898</accession>
<evidence type="ECO:0008006" key="10">
    <source>
        <dbReference type="Google" id="ProtNLM"/>
    </source>
</evidence>
<dbReference type="Gene3D" id="3.90.1150.10">
    <property type="entry name" value="Aspartate Aminotransferase, domain 1"/>
    <property type="match status" value="1"/>
</dbReference>
<dbReference type="Gene3D" id="1.20.1340.10">
    <property type="entry name" value="dopa decarboxylase, N-terminal domain"/>
    <property type="match status" value="1"/>
</dbReference>
<dbReference type="InterPro" id="IPR015421">
    <property type="entry name" value="PyrdxlP-dep_Trfase_major"/>
</dbReference>
<dbReference type="GO" id="GO:0030170">
    <property type="term" value="F:pyridoxal phosphate binding"/>
    <property type="evidence" value="ECO:0007669"/>
    <property type="project" value="InterPro"/>
</dbReference>
<evidence type="ECO:0000256" key="1">
    <source>
        <dbReference type="ARBA" id="ARBA00001933"/>
    </source>
</evidence>
<dbReference type="Pfam" id="PF00282">
    <property type="entry name" value="Pyridoxal_deC"/>
    <property type="match status" value="1"/>
</dbReference>
<name>A0AAU9M898_9ASTR</name>
<protein>
    <recommendedName>
        <fullName evidence="10">Tyrosine decarboxylase</fullName>
    </recommendedName>
</protein>
<dbReference type="GO" id="GO:0019752">
    <property type="term" value="P:carboxylic acid metabolic process"/>
    <property type="evidence" value="ECO:0007669"/>
    <property type="project" value="InterPro"/>
</dbReference>
<dbReference type="GO" id="GO:0036469">
    <property type="term" value="F:L-tryptophan decarboxylase activity"/>
    <property type="evidence" value="ECO:0007669"/>
    <property type="project" value="UniProtKB-ARBA"/>
</dbReference>
<dbReference type="EMBL" id="CAKMRJ010001112">
    <property type="protein sequence ID" value="CAH1421736.1"/>
    <property type="molecule type" value="Genomic_DNA"/>
</dbReference>
<dbReference type="PRINTS" id="PR00800">
    <property type="entry name" value="YHDCRBOXLASE"/>
</dbReference>
<evidence type="ECO:0000313" key="9">
    <source>
        <dbReference type="Proteomes" id="UP001157418"/>
    </source>
</evidence>
<dbReference type="InterPro" id="IPR010977">
    <property type="entry name" value="Aromatic_deC"/>
</dbReference>
<sequence>MNPLNPIEFRRQCHMVTDFVVDYYQNIEKYPVRSQVKPGYLLESSPDCAPMYPESIEDILKDVQKDIIPGITHWQSPNFFAYFPASLNMASFLGEMLLNGFSVVGFNWESSPAATELEIVVMEWLLKLLQLPQSFSTSSNHGGGGGVLLGSTCEAFICTLLAAKEKTLDQIGRENTENLAVYCSDQTHFSLHKSAKVVGIKPENVRQVLTTRSTNFELSPESLEEMIKRDVEDGLIPIYLCATVGTTSTTAVDPLGSLCEVASKYNMWVHVDAAYAGSACICPEFRHFLDGVEGASSFSFNAHKWLLTNLSCCCLWVKDKSSFTKPLSTTSELMANESTESGKVVDYKDWQISLARRFQALKLWMVLRSYGTTALREYIRKHVKMAKDFEGLVNMDARFEIMAPRYFSMMLLESVNATGRAYMTHSVVGGVYIIRFSVGASLTEDRHVNMAWELVQGVATSLLGEPRPETTSNGQPPGRED</sequence>
<dbReference type="PANTHER" id="PTHR11999">
    <property type="entry name" value="GROUP II PYRIDOXAL-5-PHOSPHATE DECARBOXYLASE"/>
    <property type="match status" value="1"/>
</dbReference>
<feature type="modified residue" description="N6-(pyridoxal phosphate)lysine" evidence="6">
    <location>
        <position position="304"/>
    </location>
</feature>
<organism evidence="8 9">
    <name type="scientific">Lactuca virosa</name>
    <dbReference type="NCBI Taxonomy" id="75947"/>
    <lineage>
        <taxon>Eukaryota</taxon>
        <taxon>Viridiplantae</taxon>
        <taxon>Streptophyta</taxon>
        <taxon>Embryophyta</taxon>
        <taxon>Tracheophyta</taxon>
        <taxon>Spermatophyta</taxon>
        <taxon>Magnoliopsida</taxon>
        <taxon>eudicotyledons</taxon>
        <taxon>Gunneridae</taxon>
        <taxon>Pentapetalae</taxon>
        <taxon>asterids</taxon>
        <taxon>campanulids</taxon>
        <taxon>Asterales</taxon>
        <taxon>Asteraceae</taxon>
        <taxon>Cichorioideae</taxon>
        <taxon>Cichorieae</taxon>
        <taxon>Lactucinae</taxon>
        <taxon>Lactuca</taxon>
    </lineage>
</organism>
<evidence type="ECO:0000256" key="6">
    <source>
        <dbReference type="PIRSR" id="PIRSR602129-50"/>
    </source>
</evidence>
<comment type="similarity">
    <text evidence="2 7">Belongs to the group II decarboxylase family.</text>
</comment>
<comment type="caution">
    <text evidence="8">The sequence shown here is derived from an EMBL/GenBank/DDBJ whole genome shotgun (WGS) entry which is preliminary data.</text>
</comment>
<gene>
    <name evidence="8" type="ORF">LVIROSA_LOCUS9120</name>
</gene>
<keyword evidence="9" id="KW-1185">Reference proteome</keyword>
<dbReference type="Gene3D" id="3.40.640.10">
    <property type="entry name" value="Type I PLP-dependent aspartate aminotransferase-like (Major domain)"/>
    <property type="match status" value="1"/>
</dbReference>
<dbReference type="InterPro" id="IPR021115">
    <property type="entry name" value="Pyridoxal-P_BS"/>
</dbReference>
<comment type="cofactor">
    <cofactor evidence="1 6 7">
        <name>pyridoxal 5'-phosphate</name>
        <dbReference type="ChEBI" id="CHEBI:597326"/>
    </cofactor>
</comment>
<dbReference type="AlphaFoldDB" id="A0AAU9M898"/>
<dbReference type="GO" id="GO:0006520">
    <property type="term" value="P:amino acid metabolic process"/>
    <property type="evidence" value="ECO:0007669"/>
    <property type="project" value="InterPro"/>
</dbReference>
<dbReference type="FunFam" id="3.40.640.10:FF:000025">
    <property type="entry name" value="Histidine decarboxylase"/>
    <property type="match status" value="1"/>
</dbReference>
<dbReference type="PROSITE" id="PS00392">
    <property type="entry name" value="DDC_GAD_HDC_YDC"/>
    <property type="match status" value="1"/>
</dbReference>
<dbReference type="Proteomes" id="UP001157418">
    <property type="component" value="Unassembled WGS sequence"/>
</dbReference>
<evidence type="ECO:0000313" key="8">
    <source>
        <dbReference type="EMBL" id="CAH1421736.1"/>
    </source>
</evidence>
<dbReference type="InterPro" id="IPR002129">
    <property type="entry name" value="PyrdxlP-dep_de-COase"/>
</dbReference>